<feature type="domain" description="Ribosome biogenesis protein BMS1/TSR1 C-terminal" evidence="1">
    <location>
        <begin position="7"/>
        <end position="69"/>
    </location>
</feature>
<dbReference type="PANTHER" id="PTHR12858">
    <property type="entry name" value="RIBOSOME BIOGENESIS PROTEIN"/>
    <property type="match status" value="1"/>
</dbReference>
<dbReference type="EMBL" id="JH353280">
    <property type="protein sequence ID" value="EHH62889.1"/>
    <property type="molecule type" value="Genomic_DNA"/>
</dbReference>
<dbReference type="Pfam" id="PF04950">
    <property type="entry name" value="RIBIOP_C"/>
    <property type="match status" value="1"/>
</dbReference>
<reference evidence="2 3" key="1">
    <citation type="journal article" date="2011" name="Nat. Biotechnol.">
        <title>Genome sequencing and comparison of two nonhuman primate animal models, the cynomolgus and Chinese rhesus macaques.</title>
        <authorList>
            <person name="Yan G."/>
            <person name="Zhang G."/>
            <person name="Fang X."/>
            <person name="Zhang Y."/>
            <person name="Li C."/>
            <person name="Ling F."/>
            <person name="Cooper D.N."/>
            <person name="Li Q."/>
            <person name="Li Y."/>
            <person name="van Gool A.J."/>
            <person name="Du H."/>
            <person name="Chen J."/>
            <person name="Chen R."/>
            <person name="Zhang P."/>
            <person name="Huang Z."/>
            <person name="Thompson J.R."/>
            <person name="Meng Y."/>
            <person name="Bai Y."/>
            <person name="Wang J."/>
            <person name="Zhuo M."/>
            <person name="Wang T."/>
            <person name="Huang Y."/>
            <person name="Wei L."/>
            <person name="Li J."/>
            <person name="Wang Z."/>
            <person name="Hu H."/>
            <person name="Yang P."/>
            <person name="Le L."/>
            <person name="Stenson P.D."/>
            <person name="Li B."/>
            <person name="Liu X."/>
            <person name="Ball E.V."/>
            <person name="An N."/>
            <person name="Huang Q."/>
            <person name="Zhang Y."/>
            <person name="Fan W."/>
            <person name="Zhang X."/>
            <person name="Li Y."/>
            <person name="Wang W."/>
            <person name="Katze M.G."/>
            <person name="Su B."/>
            <person name="Nielsen R."/>
            <person name="Yang H."/>
            <person name="Wang J."/>
            <person name="Wang X."/>
            <person name="Wang J."/>
        </authorList>
    </citation>
    <scope>NUCLEOTIDE SEQUENCE [LARGE SCALE GENOMIC DNA]</scope>
    <source>
        <strain evidence="2 3">CE-4</strain>
    </source>
</reference>
<dbReference type="GO" id="GO:0000462">
    <property type="term" value="P:maturation of SSU-rRNA from tricistronic rRNA transcript (SSU-rRNA, 5.8S rRNA, LSU-rRNA)"/>
    <property type="evidence" value="ECO:0007669"/>
    <property type="project" value="TreeGrafter"/>
</dbReference>
<dbReference type="InterPro" id="IPR039761">
    <property type="entry name" value="Bms1/Tsr1"/>
</dbReference>
<dbReference type="GO" id="GO:0034511">
    <property type="term" value="F:U3 snoRNA binding"/>
    <property type="evidence" value="ECO:0007669"/>
    <property type="project" value="TreeGrafter"/>
</dbReference>
<dbReference type="PANTHER" id="PTHR12858:SF2">
    <property type="entry name" value="RIBOSOME BIOGENESIS PROTEIN BMS1 HOMOLOG"/>
    <property type="match status" value="1"/>
</dbReference>
<name>G8F6H5_MACFA</name>
<feature type="non-terminal residue" evidence="2">
    <location>
        <position position="1"/>
    </location>
</feature>
<evidence type="ECO:0000313" key="3">
    <source>
        <dbReference type="Proteomes" id="UP000009130"/>
    </source>
</evidence>
<dbReference type="Proteomes" id="UP000009130">
    <property type="component" value="Unassembled WGS sequence"/>
</dbReference>
<gene>
    <name evidence="2" type="ORF">EGM_00005</name>
</gene>
<dbReference type="GO" id="GO:0000479">
    <property type="term" value="P:endonucleolytic cleavage of tricistronic rRNA transcript (SSU-rRNA, 5.8S rRNA, LSU-rRNA)"/>
    <property type="evidence" value="ECO:0007669"/>
    <property type="project" value="TreeGrafter"/>
</dbReference>
<dbReference type="GO" id="GO:0005525">
    <property type="term" value="F:GTP binding"/>
    <property type="evidence" value="ECO:0007669"/>
    <property type="project" value="TreeGrafter"/>
</dbReference>
<dbReference type="GO" id="GO:0003924">
    <property type="term" value="F:GTPase activity"/>
    <property type="evidence" value="ECO:0007669"/>
    <property type="project" value="TreeGrafter"/>
</dbReference>
<feature type="non-terminal residue" evidence="2">
    <location>
        <position position="69"/>
    </location>
</feature>
<organism evidence="3">
    <name type="scientific">Macaca fascicularis</name>
    <name type="common">Crab-eating macaque</name>
    <name type="synonym">Cynomolgus monkey</name>
    <dbReference type="NCBI Taxonomy" id="9541"/>
    <lineage>
        <taxon>Eukaryota</taxon>
        <taxon>Metazoa</taxon>
        <taxon>Chordata</taxon>
        <taxon>Craniata</taxon>
        <taxon>Vertebrata</taxon>
        <taxon>Euteleostomi</taxon>
        <taxon>Mammalia</taxon>
        <taxon>Eutheria</taxon>
        <taxon>Euarchontoglires</taxon>
        <taxon>Primates</taxon>
        <taxon>Haplorrhini</taxon>
        <taxon>Catarrhini</taxon>
        <taxon>Cercopithecidae</taxon>
        <taxon>Cercopithecinae</taxon>
        <taxon>Macaca</taxon>
    </lineage>
</organism>
<evidence type="ECO:0000313" key="2">
    <source>
        <dbReference type="EMBL" id="EHH62889.1"/>
    </source>
</evidence>
<dbReference type="GO" id="GO:0030686">
    <property type="term" value="C:90S preribosome"/>
    <property type="evidence" value="ECO:0007669"/>
    <property type="project" value="TreeGrafter"/>
</dbReference>
<dbReference type="eggNOG" id="KOG1951">
    <property type="taxonomic scope" value="Eukaryota"/>
</dbReference>
<evidence type="ECO:0000259" key="1">
    <source>
        <dbReference type="Pfam" id="PF04950"/>
    </source>
</evidence>
<dbReference type="InterPro" id="IPR007034">
    <property type="entry name" value="BMS1_TSR1_C"/>
</dbReference>
<protein>
    <recommendedName>
        <fullName evidence="1">Ribosome biogenesis protein BMS1/TSR1 C-terminal domain-containing protein</fullName>
    </recommendedName>
</protein>
<accession>G8F6H5</accession>
<sequence>EDQDDEARVQYEGFRPGMYVRVEIENVPCEFVQNFDPHYPIILGGLGNSEGNVGYVQMRLKKHRWYKKI</sequence>
<dbReference type="AlphaFoldDB" id="G8F6H5"/>
<proteinExistence type="predicted"/>